<name>A0ABV6UG96_9ACTN</name>
<comment type="caution">
    <text evidence="5">The sequence shown here is derived from an EMBL/GenBank/DDBJ whole genome shotgun (WGS) entry which is preliminary data.</text>
</comment>
<sequence>MESAGSGTSRSLPLRKPCLVLTVGLVLAAVAGCSSGSSSDASNGWNSGGSSTATAAASGAGNDLQTDYQNTVKAVLPSVVQITAGESLGSGIVYDKTGDIVTNAHVIGSGRSFKVTLADSSATLDATLVYSYPTSDLAVIKLTNPPSDIRPAVFADTSKVEVGQIVLAMGNPLGLESSVTQGIVSAVGRTVSEPATADSPGVTIPNMVQTSAAINPGNSGGALVNLADQVVGINTLAATSGTDSGAQAPGIGFAIPASAVVSLADQMIKDGKVTNSGRAALGITSRTVLTSGGDTETGAGVVSVTSGGPAAKGGIQAGDVITKLGGTTIVSSNELSEVLAGLQPGLQVQVTYLRDGATRTANVTLGTLAAS</sequence>
<dbReference type="SMART" id="SM00228">
    <property type="entry name" value="PDZ"/>
    <property type="match status" value="1"/>
</dbReference>
<organism evidence="5 6">
    <name type="scientific">Streptacidiphilus cavernicola</name>
    <dbReference type="NCBI Taxonomy" id="3342716"/>
    <lineage>
        <taxon>Bacteria</taxon>
        <taxon>Bacillati</taxon>
        <taxon>Actinomycetota</taxon>
        <taxon>Actinomycetes</taxon>
        <taxon>Kitasatosporales</taxon>
        <taxon>Streptomycetaceae</taxon>
        <taxon>Streptacidiphilus</taxon>
    </lineage>
</organism>
<evidence type="ECO:0000259" key="4">
    <source>
        <dbReference type="PROSITE" id="PS50106"/>
    </source>
</evidence>
<dbReference type="SUPFAM" id="SSF50494">
    <property type="entry name" value="Trypsin-like serine proteases"/>
    <property type="match status" value="1"/>
</dbReference>
<dbReference type="Gene3D" id="2.30.42.10">
    <property type="match status" value="1"/>
</dbReference>
<dbReference type="InterPro" id="IPR001478">
    <property type="entry name" value="PDZ"/>
</dbReference>
<dbReference type="InterPro" id="IPR036034">
    <property type="entry name" value="PDZ_sf"/>
</dbReference>
<protein>
    <submittedName>
        <fullName evidence="5">S1C family serine protease</fullName>
        <ecNumber evidence="5">3.4.21.-</ecNumber>
    </submittedName>
</protein>
<keyword evidence="1 5" id="KW-0645">Protease</keyword>
<evidence type="ECO:0000313" key="6">
    <source>
        <dbReference type="Proteomes" id="UP001592528"/>
    </source>
</evidence>
<dbReference type="PANTHER" id="PTHR43343">
    <property type="entry name" value="PEPTIDASE S12"/>
    <property type="match status" value="1"/>
</dbReference>
<accession>A0ABV6UG96</accession>
<dbReference type="SUPFAM" id="SSF50156">
    <property type="entry name" value="PDZ domain-like"/>
    <property type="match status" value="1"/>
</dbReference>
<dbReference type="Gene3D" id="2.40.10.120">
    <property type="match status" value="1"/>
</dbReference>
<dbReference type="EMBL" id="JBHEZZ010000002">
    <property type="protein sequence ID" value="MFC1400468.1"/>
    <property type="molecule type" value="Genomic_DNA"/>
</dbReference>
<dbReference type="GO" id="GO:0006508">
    <property type="term" value="P:proteolysis"/>
    <property type="evidence" value="ECO:0007669"/>
    <property type="project" value="UniProtKB-KW"/>
</dbReference>
<evidence type="ECO:0000313" key="5">
    <source>
        <dbReference type="EMBL" id="MFC1400468.1"/>
    </source>
</evidence>
<dbReference type="Pfam" id="PF13180">
    <property type="entry name" value="PDZ_2"/>
    <property type="match status" value="1"/>
</dbReference>
<dbReference type="RefSeq" id="WP_051725049.1">
    <property type="nucleotide sequence ID" value="NZ_JBHEZZ010000002.1"/>
</dbReference>
<feature type="region of interest" description="Disordered" evidence="3">
    <location>
        <begin position="36"/>
        <end position="60"/>
    </location>
</feature>
<gene>
    <name evidence="5" type="ORF">ACEZDJ_04100</name>
</gene>
<dbReference type="GO" id="GO:0008233">
    <property type="term" value="F:peptidase activity"/>
    <property type="evidence" value="ECO:0007669"/>
    <property type="project" value="UniProtKB-KW"/>
</dbReference>
<evidence type="ECO:0000256" key="1">
    <source>
        <dbReference type="ARBA" id="ARBA00022670"/>
    </source>
</evidence>
<dbReference type="InterPro" id="IPR051201">
    <property type="entry name" value="Chloro_Bact_Ser_Proteases"/>
</dbReference>
<keyword evidence="2 5" id="KW-0378">Hydrolase</keyword>
<proteinExistence type="predicted"/>
<evidence type="ECO:0000256" key="3">
    <source>
        <dbReference type="SAM" id="MobiDB-lite"/>
    </source>
</evidence>
<evidence type="ECO:0000256" key="2">
    <source>
        <dbReference type="ARBA" id="ARBA00022801"/>
    </source>
</evidence>
<reference evidence="5 6" key="1">
    <citation type="submission" date="2024-09" db="EMBL/GenBank/DDBJ databases">
        <authorList>
            <person name="Lee S.D."/>
        </authorList>
    </citation>
    <scope>NUCLEOTIDE SEQUENCE [LARGE SCALE GENOMIC DNA]</scope>
    <source>
        <strain evidence="5 6">N1-5</strain>
    </source>
</reference>
<feature type="domain" description="PDZ" evidence="4">
    <location>
        <begin position="267"/>
        <end position="354"/>
    </location>
</feature>
<keyword evidence="6" id="KW-1185">Reference proteome</keyword>
<dbReference type="Pfam" id="PF13365">
    <property type="entry name" value="Trypsin_2"/>
    <property type="match status" value="1"/>
</dbReference>
<dbReference type="Proteomes" id="UP001592528">
    <property type="component" value="Unassembled WGS sequence"/>
</dbReference>
<dbReference type="PROSITE" id="PS50106">
    <property type="entry name" value="PDZ"/>
    <property type="match status" value="1"/>
</dbReference>
<dbReference type="PRINTS" id="PR00834">
    <property type="entry name" value="PROTEASES2C"/>
</dbReference>
<dbReference type="InterPro" id="IPR009003">
    <property type="entry name" value="Peptidase_S1_PA"/>
</dbReference>
<dbReference type="EC" id="3.4.21.-" evidence="5"/>
<dbReference type="PANTHER" id="PTHR43343:SF3">
    <property type="entry name" value="PROTEASE DO-LIKE 8, CHLOROPLASTIC"/>
    <property type="match status" value="1"/>
</dbReference>
<dbReference type="InterPro" id="IPR001940">
    <property type="entry name" value="Peptidase_S1C"/>
</dbReference>